<dbReference type="PANTHER" id="PTHR35841">
    <property type="entry name" value="PHOSPHONATES-BINDING PERIPLASMIC PROTEIN"/>
    <property type="match status" value="1"/>
</dbReference>
<dbReference type="Pfam" id="PF12974">
    <property type="entry name" value="Phosphonate-bd"/>
    <property type="match status" value="1"/>
</dbReference>
<evidence type="ECO:0000313" key="3">
    <source>
        <dbReference type="Proteomes" id="UP001210678"/>
    </source>
</evidence>
<dbReference type="PANTHER" id="PTHR35841:SF1">
    <property type="entry name" value="PHOSPHONATES-BINDING PERIPLASMIC PROTEIN"/>
    <property type="match status" value="1"/>
</dbReference>
<dbReference type="RefSeq" id="WP_272139697.1">
    <property type="nucleotide sequence ID" value="NZ_JAQLOI010000003.1"/>
</dbReference>
<proteinExistence type="predicted"/>
<comment type="caution">
    <text evidence="2">The sequence shown here is derived from an EMBL/GenBank/DDBJ whole genome shotgun (WGS) entry which is preliminary data.</text>
</comment>
<reference evidence="2 3" key="1">
    <citation type="submission" date="2023-01" db="EMBL/GenBank/DDBJ databases">
        <title>Vibrio sp. KJ40-1 sp.nov, isolated from marine algae.</title>
        <authorList>
            <person name="Butt M."/>
            <person name="Kim J.M.J."/>
            <person name="Jeon C.O.C."/>
        </authorList>
    </citation>
    <scope>NUCLEOTIDE SEQUENCE [LARGE SCALE GENOMIC DNA]</scope>
    <source>
        <strain evidence="2 3">KJ40-1</strain>
    </source>
</reference>
<evidence type="ECO:0000256" key="1">
    <source>
        <dbReference type="SAM" id="SignalP"/>
    </source>
</evidence>
<gene>
    <name evidence="2" type="ORF">PGX00_19535</name>
</gene>
<sequence length="270" mass="29923">MIIVRAIAISLIMLLSTPVFAHHYTFSIVPQQSASRLAKQWAPILKALSEETGHEFVFKTTSDIPTFEKNLSRGEYTFAYMNPYHFVVFNQSPGYQAVAKAKDKKIKGIIVVKKDSNITSLEQLNNTELAFPAPAAFAATVLPQAHLKEANVNFTSKYVSSHDSVYLSIARGFFPAGGGVMRTFNAMDPEIRDQLNPIWTTKGYTPHAIAAHPSIDPKLNAQVQTFFSNLANTPEGQALLEPLKIKAFMPAKNSDWDDVRALNLNLIQAK</sequence>
<keyword evidence="3" id="KW-1185">Reference proteome</keyword>
<evidence type="ECO:0000313" key="2">
    <source>
        <dbReference type="EMBL" id="MDB1125729.1"/>
    </source>
</evidence>
<dbReference type="Gene3D" id="3.40.190.10">
    <property type="entry name" value="Periplasmic binding protein-like II"/>
    <property type="match status" value="2"/>
</dbReference>
<dbReference type="Proteomes" id="UP001210678">
    <property type="component" value="Unassembled WGS sequence"/>
</dbReference>
<dbReference type="EMBL" id="JAQLOI010000003">
    <property type="protein sequence ID" value="MDB1125729.1"/>
    <property type="molecule type" value="Genomic_DNA"/>
</dbReference>
<name>A0ABT4YXJ3_9VIBR</name>
<accession>A0ABT4YXJ3</accession>
<protein>
    <submittedName>
        <fullName evidence="2">Phosphate/phosphite/phosphonate ABC transporter substrate-binding protein</fullName>
    </submittedName>
</protein>
<keyword evidence="1" id="KW-0732">Signal</keyword>
<dbReference type="SUPFAM" id="SSF53850">
    <property type="entry name" value="Periplasmic binding protein-like II"/>
    <property type="match status" value="1"/>
</dbReference>
<feature type="signal peptide" evidence="1">
    <location>
        <begin position="1"/>
        <end position="21"/>
    </location>
</feature>
<feature type="chain" id="PRO_5046862212" evidence="1">
    <location>
        <begin position="22"/>
        <end position="270"/>
    </location>
</feature>
<organism evidence="2 3">
    <name type="scientific">Vibrio algarum</name>
    <dbReference type="NCBI Taxonomy" id="3020714"/>
    <lineage>
        <taxon>Bacteria</taxon>
        <taxon>Pseudomonadati</taxon>
        <taxon>Pseudomonadota</taxon>
        <taxon>Gammaproteobacteria</taxon>
        <taxon>Vibrionales</taxon>
        <taxon>Vibrionaceae</taxon>
        <taxon>Vibrio</taxon>
    </lineage>
</organism>